<evidence type="ECO:0000259" key="12">
    <source>
        <dbReference type="PROSITE" id="PS50262"/>
    </source>
</evidence>
<feature type="region of interest" description="Disordered" evidence="10">
    <location>
        <begin position="366"/>
        <end position="432"/>
    </location>
</feature>
<keyword evidence="4 11" id="KW-1133">Transmembrane helix</keyword>
<reference evidence="13 14" key="1">
    <citation type="submission" date="2022-05" db="EMBL/GenBank/DDBJ databases">
        <authorList>
            <consortium name="Genoscope - CEA"/>
            <person name="William W."/>
        </authorList>
    </citation>
    <scope>NUCLEOTIDE SEQUENCE [LARGE SCALE GENOMIC DNA]</scope>
</reference>
<feature type="domain" description="G-protein coupled receptors family 1 profile" evidence="12">
    <location>
        <begin position="44"/>
        <end position="281"/>
    </location>
</feature>
<evidence type="ECO:0000256" key="10">
    <source>
        <dbReference type="SAM" id="MobiDB-lite"/>
    </source>
</evidence>
<keyword evidence="2" id="KW-1003">Cell membrane</keyword>
<keyword evidence="3 9" id="KW-0812">Transmembrane</keyword>
<dbReference type="InterPro" id="IPR017452">
    <property type="entry name" value="GPCR_Rhodpsn_7TM"/>
</dbReference>
<comment type="caution">
    <text evidence="13">The sequence shown here is derived from an EMBL/GenBank/DDBJ whole genome shotgun (WGS) entry which is preliminary data.</text>
</comment>
<evidence type="ECO:0000256" key="7">
    <source>
        <dbReference type="ARBA" id="ARBA00023170"/>
    </source>
</evidence>
<comment type="subcellular location">
    <subcellularLocation>
        <location evidence="1">Cell membrane</location>
        <topology evidence="1">Multi-pass membrane protein</topology>
    </subcellularLocation>
</comment>
<dbReference type="EMBL" id="CALNXI010000042">
    <property type="protein sequence ID" value="CAH3016491.1"/>
    <property type="molecule type" value="Genomic_DNA"/>
</dbReference>
<feature type="compositionally biased region" description="Basic and acidic residues" evidence="10">
    <location>
        <begin position="414"/>
        <end position="432"/>
    </location>
</feature>
<evidence type="ECO:0000256" key="4">
    <source>
        <dbReference type="ARBA" id="ARBA00022989"/>
    </source>
</evidence>
<dbReference type="Gene3D" id="1.20.1070.10">
    <property type="entry name" value="Rhodopsin 7-helix transmembrane proteins"/>
    <property type="match status" value="1"/>
</dbReference>
<dbReference type="PROSITE" id="PS50262">
    <property type="entry name" value="G_PROTEIN_RECEP_F1_2"/>
    <property type="match status" value="1"/>
</dbReference>
<dbReference type="Proteomes" id="UP001159427">
    <property type="component" value="Unassembled WGS sequence"/>
</dbReference>
<feature type="transmembrane region" description="Helical" evidence="11">
    <location>
        <begin position="224"/>
        <end position="246"/>
    </location>
</feature>
<feature type="transmembrane region" description="Helical" evidence="11">
    <location>
        <begin position="106"/>
        <end position="128"/>
    </location>
</feature>
<organism evidence="13 14">
    <name type="scientific">Porites evermanni</name>
    <dbReference type="NCBI Taxonomy" id="104178"/>
    <lineage>
        <taxon>Eukaryota</taxon>
        <taxon>Metazoa</taxon>
        <taxon>Cnidaria</taxon>
        <taxon>Anthozoa</taxon>
        <taxon>Hexacorallia</taxon>
        <taxon>Scleractinia</taxon>
        <taxon>Fungiina</taxon>
        <taxon>Poritidae</taxon>
        <taxon>Porites</taxon>
    </lineage>
</organism>
<protein>
    <recommendedName>
        <fullName evidence="12">G-protein coupled receptors family 1 profile domain-containing protein</fullName>
    </recommendedName>
</protein>
<evidence type="ECO:0000256" key="6">
    <source>
        <dbReference type="ARBA" id="ARBA00023136"/>
    </source>
</evidence>
<feature type="transmembrane region" description="Helical" evidence="11">
    <location>
        <begin position="28"/>
        <end position="53"/>
    </location>
</feature>
<keyword evidence="6 11" id="KW-0472">Membrane</keyword>
<dbReference type="SUPFAM" id="SSF81321">
    <property type="entry name" value="Family A G protein-coupled receptor-like"/>
    <property type="match status" value="1"/>
</dbReference>
<proteinExistence type="inferred from homology"/>
<evidence type="ECO:0000313" key="14">
    <source>
        <dbReference type="Proteomes" id="UP001159427"/>
    </source>
</evidence>
<dbReference type="PRINTS" id="PR00237">
    <property type="entry name" value="GPCRRHODOPSN"/>
</dbReference>
<keyword evidence="5 9" id="KW-0297">G-protein coupled receptor</keyword>
<dbReference type="Pfam" id="PF00001">
    <property type="entry name" value="7tm_1"/>
    <property type="match status" value="1"/>
</dbReference>
<dbReference type="SMART" id="SM01381">
    <property type="entry name" value="7TM_GPCR_Srsx"/>
    <property type="match status" value="1"/>
</dbReference>
<dbReference type="CDD" id="cd14967">
    <property type="entry name" value="7tmA_amine_R-like"/>
    <property type="match status" value="1"/>
</dbReference>
<dbReference type="PANTHER" id="PTHR24247:SF202">
    <property type="entry name" value="5-HYDROXYTRYPTAMINE RECEPTOR 1"/>
    <property type="match status" value="1"/>
</dbReference>
<keyword evidence="8 9" id="KW-0807">Transducer</keyword>
<feature type="compositionally biased region" description="Basic and acidic residues" evidence="10">
    <location>
        <begin position="325"/>
        <end position="335"/>
    </location>
</feature>
<gene>
    <name evidence="13" type="ORF">PEVE_00029815</name>
</gene>
<keyword evidence="7 9" id="KW-0675">Receptor</keyword>
<feature type="region of interest" description="Disordered" evidence="10">
    <location>
        <begin position="323"/>
        <end position="344"/>
    </location>
</feature>
<name>A0ABN8LKP4_9CNID</name>
<evidence type="ECO:0000256" key="5">
    <source>
        <dbReference type="ARBA" id="ARBA00023040"/>
    </source>
</evidence>
<keyword evidence="14" id="KW-1185">Reference proteome</keyword>
<evidence type="ECO:0000256" key="2">
    <source>
        <dbReference type="ARBA" id="ARBA00022475"/>
    </source>
</evidence>
<feature type="transmembrane region" description="Helical" evidence="11">
    <location>
        <begin position="65"/>
        <end position="86"/>
    </location>
</feature>
<dbReference type="PANTHER" id="PTHR24247">
    <property type="entry name" value="5-HYDROXYTRYPTAMINE RECEPTOR"/>
    <property type="match status" value="1"/>
</dbReference>
<feature type="transmembrane region" description="Helical" evidence="11">
    <location>
        <begin position="149"/>
        <end position="169"/>
    </location>
</feature>
<evidence type="ECO:0000256" key="11">
    <source>
        <dbReference type="SAM" id="Phobius"/>
    </source>
</evidence>
<comment type="similarity">
    <text evidence="9">Belongs to the G-protein coupled receptor 1 family.</text>
</comment>
<sequence>MTATNASLNNSSTGTAAGYPENTLSHKVISSIAILILIILTLFGNGLVVTAFYMFKRIRKSVTNWFILSLAVSDIMVAFVTEPIWLAGEITTWYYPPEVDVQTFSLAWSMIDILCAISSISNLMFISIDRYFAIKRPLIHHTKMTTGTCKWIILATWIHALGTSCLYLINHESKYLVIFLFAFVVPLLVILYCYGVILSVVFTRSRFTNRHGRKLSNEFKTAKSLSVVTGAFILCWLPFFLTSLAYQYCKSCATDIDSIPAIRSAVKWLHYLNSCLNPIIYAFLNPTFKLAFKGVIRRMCGKDFQHLSEMETSIMSFRSRQNTFNDKRGSGKKNSDSAMPNGNLMSHKKPLLNHTDTVKMNGIVSHESISDDGSVERGIETPEDKRSITDRATPPPSYNDWYQLEHASNNNESLKTDYSDKSLPRMDRTMPEPRGKQIERTVSFDEEVKVCGENALEKDDSVFQRHFSTYHDEEKNKTYLLVDGVTVPDSEIRTTDV</sequence>
<evidence type="ECO:0000256" key="9">
    <source>
        <dbReference type="RuleBase" id="RU000688"/>
    </source>
</evidence>
<evidence type="ECO:0000256" key="8">
    <source>
        <dbReference type="ARBA" id="ARBA00023224"/>
    </source>
</evidence>
<dbReference type="PROSITE" id="PS00237">
    <property type="entry name" value="G_PROTEIN_RECEP_F1_1"/>
    <property type="match status" value="1"/>
</dbReference>
<accession>A0ABN8LKP4</accession>
<dbReference type="InterPro" id="IPR000276">
    <property type="entry name" value="GPCR_Rhodpsn"/>
</dbReference>
<evidence type="ECO:0000313" key="13">
    <source>
        <dbReference type="EMBL" id="CAH3016491.1"/>
    </source>
</evidence>
<evidence type="ECO:0000256" key="1">
    <source>
        <dbReference type="ARBA" id="ARBA00004651"/>
    </source>
</evidence>
<feature type="transmembrane region" description="Helical" evidence="11">
    <location>
        <begin position="175"/>
        <end position="203"/>
    </location>
</feature>
<evidence type="ECO:0000256" key="3">
    <source>
        <dbReference type="ARBA" id="ARBA00022692"/>
    </source>
</evidence>
<feature type="compositionally biased region" description="Basic and acidic residues" evidence="10">
    <location>
        <begin position="374"/>
        <end position="389"/>
    </location>
</feature>